<accession>A0AAD5DCM7</accession>
<reference evidence="1" key="1">
    <citation type="submission" date="2022-06" db="EMBL/GenBank/DDBJ databases">
        <title>Uncovering the hologenomic basis of an extraordinary plant invasion.</title>
        <authorList>
            <person name="Bieker V.C."/>
            <person name="Martin M.D."/>
            <person name="Gilbert T."/>
            <person name="Hodgins K."/>
            <person name="Battlay P."/>
            <person name="Petersen B."/>
            <person name="Wilson J."/>
        </authorList>
    </citation>
    <scope>NUCLEOTIDE SEQUENCE</scope>
    <source>
        <strain evidence="1">AA19_3_7</strain>
        <tissue evidence="1">Leaf</tissue>
    </source>
</reference>
<evidence type="ECO:0000313" key="2">
    <source>
        <dbReference type="Proteomes" id="UP001206925"/>
    </source>
</evidence>
<sequence length="105" mass="11781">MTGAAESDNFFSQLGELNLLMEAKAFYGDDLRRCCCYQQFTNYLGNHLLSSLVLYDRFCPHWGTIDVVTNSFRAIHGDDGCRFCCYGGLEAVYGGGEPSYFFSLV</sequence>
<keyword evidence="2" id="KW-1185">Reference proteome</keyword>
<protein>
    <submittedName>
        <fullName evidence="1">Uncharacterized protein</fullName>
    </submittedName>
</protein>
<gene>
    <name evidence="1" type="ORF">M8C21_004006</name>
</gene>
<organism evidence="1 2">
    <name type="scientific">Ambrosia artemisiifolia</name>
    <name type="common">Common ragweed</name>
    <dbReference type="NCBI Taxonomy" id="4212"/>
    <lineage>
        <taxon>Eukaryota</taxon>
        <taxon>Viridiplantae</taxon>
        <taxon>Streptophyta</taxon>
        <taxon>Embryophyta</taxon>
        <taxon>Tracheophyta</taxon>
        <taxon>Spermatophyta</taxon>
        <taxon>Magnoliopsida</taxon>
        <taxon>eudicotyledons</taxon>
        <taxon>Gunneridae</taxon>
        <taxon>Pentapetalae</taxon>
        <taxon>asterids</taxon>
        <taxon>campanulids</taxon>
        <taxon>Asterales</taxon>
        <taxon>Asteraceae</taxon>
        <taxon>Asteroideae</taxon>
        <taxon>Heliantheae alliance</taxon>
        <taxon>Heliantheae</taxon>
        <taxon>Ambrosia</taxon>
    </lineage>
</organism>
<evidence type="ECO:0000313" key="1">
    <source>
        <dbReference type="EMBL" id="KAI7757364.1"/>
    </source>
</evidence>
<comment type="caution">
    <text evidence="1">The sequence shown here is derived from an EMBL/GenBank/DDBJ whole genome shotgun (WGS) entry which is preliminary data.</text>
</comment>
<dbReference type="Proteomes" id="UP001206925">
    <property type="component" value="Unassembled WGS sequence"/>
</dbReference>
<proteinExistence type="predicted"/>
<name>A0AAD5DCM7_AMBAR</name>
<dbReference type="AlphaFoldDB" id="A0AAD5DCM7"/>
<dbReference type="EMBL" id="JAMZMK010000133">
    <property type="protein sequence ID" value="KAI7757364.1"/>
    <property type="molecule type" value="Genomic_DNA"/>
</dbReference>